<evidence type="ECO:0000256" key="1">
    <source>
        <dbReference type="SAM" id="Phobius"/>
    </source>
</evidence>
<accession>A0ABN0VQP3</accession>
<feature type="transmembrane region" description="Helical" evidence="1">
    <location>
        <begin position="31"/>
        <end position="52"/>
    </location>
</feature>
<comment type="caution">
    <text evidence="2">The sequence shown here is derived from an EMBL/GenBank/DDBJ whole genome shotgun (WGS) entry which is preliminary data.</text>
</comment>
<feature type="transmembrane region" description="Helical" evidence="1">
    <location>
        <begin position="86"/>
        <end position="107"/>
    </location>
</feature>
<protein>
    <submittedName>
        <fullName evidence="2">YndM family protein</fullName>
    </submittedName>
</protein>
<organism evidence="2 3">
    <name type="scientific">Bacillus carboniphilus</name>
    <dbReference type="NCBI Taxonomy" id="86663"/>
    <lineage>
        <taxon>Bacteria</taxon>
        <taxon>Bacillati</taxon>
        <taxon>Bacillota</taxon>
        <taxon>Bacilli</taxon>
        <taxon>Bacillales</taxon>
        <taxon>Bacillaceae</taxon>
        <taxon>Bacillus</taxon>
    </lineage>
</organism>
<feature type="transmembrane region" description="Helical" evidence="1">
    <location>
        <begin position="59"/>
        <end position="80"/>
    </location>
</feature>
<reference evidence="2 3" key="1">
    <citation type="journal article" date="2019" name="Int. J. Syst. Evol. Microbiol.">
        <title>The Global Catalogue of Microorganisms (GCM) 10K type strain sequencing project: providing services to taxonomists for standard genome sequencing and annotation.</title>
        <authorList>
            <consortium name="The Broad Institute Genomics Platform"/>
            <consortium name="The Broad Institute Genome Sequencing Center for Infectious Disease"/>
            <person name="Wu L."/>
            <person name="Ma J."/>
        </authorList>
    </citation>
    <scope>NUCLEOTIDE SEQUENCE [LARGE SCALE GENOMIC DNA]</scope>
    <source>
        <strain evidence="2 3">JCM 9731</strain>
    </source>
</reference>
<proteinExistence type="predicted"/>
<dbReference type="Pfam" id="PF10710">
    <property type="entry name" value="DUF2512"/>
    <property type="match status" value="1"/>
</dbReference>
<keyword evidence="1" id="KW-1133">Transmembrane helix</keyword>
<keyword evidence="1" id="KW-0812">Transmembrane</keyword>
<keyword evidence="1" id="KW-0472">Membrane</keyword>
<feature type="transmembrane region" description="Helical" evidence="1">
    <location>
        <begin position="7"/>
        <end position="25"/>
    </location>
</feature>
<dbReference type="RefSeq" id="WP_343795497.1">
    <property type="nucleotide sequence ID" value="NZ_BAAADJ010000003.1"/>
</dbReference>
<dbReference type="EMBL" id="BAAADJ010000003">
    <property type="protein sequence ID" value="GAA0314849.1"/>
    <property type="molecule type" value="Genomic_DNA"/>
</dbReference>
<gene>
    <name evidence="2" type="ORF">GCM10008967_01690</name>
</gene>
<dbReference type="InterPro" id="IPR019649">
    <property type="entry name" value="DUF2512"/>
</dbReference>
<evidence type="ECO:0000313" key="2">
    <source>
        <dbReference type="EMBL" id="GAA0314849.1"/>
    </source>
</evidence>
<name>A0ABN0VQP3_9BACI</name>
<keyword evidence="3" id="KW-1185">Reference proteome</keyword>
<sequence length="148" mass="16890">MRHLVAFIIKLAANGIVIFSFLAIYNPNINIVLTIAILTTVLAYIIGDLGILRRLGNTAATIGDFLLAFITIGGLSYFMIQQSWNMIITSFFAAVAITVIEILYHLFVKHYLFEENKETRVVLRTDPKQRFATEFSKELYVRSRNKKK</sequence>
<dbReference type="Proteomes" id="UP001500782">
    <property type="component" value="Unassembled WGS sequence"/>
</dbReference>
<evidence type="ECO:0000313" key="3">
    <source>
        <dbReference type="Proteomes" id="UP001500782"/>
    </source>
</evidence>